<reference evidence="3 4" key="1">
    <citation type="submission" date="2019-09" db="EMBL/GenBank/DDBJ databases">
        <title>Hybrid Assembly of the complete Genome of the Deep-Sea Bacterium Moritella marina from long Nanopore and Illumina reads.</title>
        <authorList>
            <person name="Magin S."/>
            <person name="Georgoulis A."/>
            <person name="Papadimitriou K."/>
            <person name="Iliakis G."/>
            <person name="Vorgias C.E."/>
        </authorList>
    </citation>
    <scope>NUCLEOTIDE SEQUENCE [LARGE SCALE GENOMIC DNA]</scope>
    <source>
        <strain evidence="3 4">MP-1</strain>
    </source>
</reference>
<keyword evidence="3" id="KW-0255">Endonuclease</keyword>
<gene>
    <name evidence="3" type="ORF">FR932_02630</name>
</gene>
<dbReference type="EMBL" id="CP044399">
    <property type="protein sequence ID" value="QFI36806.1"/>
    <property type="molecule type" value="Genomic_DNA"/>
</dbReference>
<keyword evidence="3" id="KW-0378">Hydrolase</keyword>
<evidence type="ECO:0000313" key="4">
    <source>
        <dbReference type="Proteomes" id="UP000327424"/>
    </source>
</evidence>
<accession>A0A5J6WFW0</accession>
<feature type="domain" description="TnsA endonuclease C-terminal" evidence="1">
    <location>
        <begin position="179"/>
        <end position="258"/>
    </location>
</feature>
<dbReference type="GO" id="GO:0003676">
    <property type="term" value="F:nucleic acid binding"/>
    <property type="evidence" value="ECO:0007669"/>
    <property type="project" value="InterPro"/>
</dbReference>
<dbReference type="Proteomes" id="UP000327424">
    <property type="component" value="Chromosome"/>
</dbReference>
<dbReference type="Gene3D" id="1.10.10.10">
    <property type="entry name" value="Winged helix-like DNA-binding domain superfamily/Winged helix DNA-binding domain"/>
    <property type="match status" value="1"/>
</dbReference>
<dbReference type="Gene3D" id="3.40.1350.10">
    <property type="match status" value="1"/>
</dbReference>
<dbReference type="InterPro" id="IPR036390">
    <property type="entry name" value="WH_DNA-bd_sf"/>
</dbReference>
<sequence>MLNNKQIWMGFFMSQNRYFNSEAKNIKWIKQGRGSGHGINYKPWLTVRDLPSRGRSSRVFGHKSARTHHLLSDLELAVFFILEWDLSVTDIREQFPLNLKDTQSIARNAQIKHPVDKGVQQIMSSDFLVNTNFLNKPKFALQAKYAADLEDPRTIEKLEIERQFWELKSVPWFIVTENDIPKVVFENIKWLYPAQRDEIDLDEFIERINFYQHIFKSHPTKTIITLSKLLDSTYDLELGETLRELRQLLAHRCFEFDINIPIKKLKINELHLANYDAIREAECLELTR</sequence>
<protein>
    <submittedName>
        <fullName evidence="3">Heteromeric transposase endonuclease subunit TnsA</fullName>
    </submittedName>
</protein>
<dbReference type="KEGG" id="mmaa:FR932_02630"/>
<dbReference type="InterPro" id="IPR014833">
    <property type="entry name" value="TnsA_N"/>
</dbReference>
<proteinExistence type="predicted"/>
<name>A0A5J6WFW0_MORMI</name>
<organism evidence="3 4">
    <name type="scientific">Moritella marina ATCC 15381</name>
    <dbReference type="NCBI Taxonomy" id="1202962"/>
    <lineage>
        <taxon>Bacteria</taxon>
        <taxon>Pseudomonadati</taxon>
        <taxon>Pseudomonadota</taxon>
        <taxon>Gammaproteobacteria</taxon>
        <taxon>Alteromonadales</taxon>
        <taxon>Moritellaceae</taxon>
        <taxon>Moritella</taxon>
    </lineage>
</organism>
<dbReference type="InterPro" id="IPR014832">
    <property type="entry name" value="TnsA_C"/>
</dbReference>
<dbReference type="CDD" id="cd22362">
    <property type="entry name" value="TnsA_endonuclease-like"/>
    <property type="match status" value="1"/>
</dbReference>
<evidence type="ECO:0000259" key="1">
    <source>
        <dbReference type="Pfam" id="PF08721"/>
    </source>
</evidence>
<keyword evidence="3" id="KW-0540">Nuclease</keyword>
<dbReference type="Pfam" id="PF08722">
    <property type="entry name" value="Tn7_TnsA-like_N"/>
    <property type="match status" value="1"/>
</dbReference>
<dbReference type="InterPro" id="IPR011335">
    <property type="entry name" value="Restrct_endonuc-II-like"/>
</dbReference>
<dbReference type="OrthoDB" id="5291587at2"/>
<dbReference type="GO" id="GO:0004519">
    <property type="term" value="F:endonuclease activity"/>
    <property type="evidence" value="ECO:0007669"/>
    <property type="project" value="UniProtKB-KW"/>
</dbReference>
<dbReference type="Pfam" id="PF08721">
    <property type="entry name" value="Tn7_Tnp_TnsA_C"/>
    <property type="match status" value="1"/>
</dbReference>
<evidence type="ECO:0000259" key="2">
    <source>
        <dbReference type="Pfam" id="PF08722"/>
    </source>
</evidence>
<dbReference type="InterPro" id="IPR036388">
    <property type="entry name" value="WH-like_DNA-bd_sf"/>
</dbReference>
<feature type="domain" description="TnsA endonuclease N-terminal" evidence="2">
    <location>
        <begin position="87"/>
        <end position="177"/>
    </location>
</feature>
<evidence type="ECO:0000313" key="3">
    <source>
        <dbReference type="EMBL" id="QFI36806.1"/>
    </source>
</evidence>
<keyword evidence="4" id="KW-1185">Reference proteome</keyword>
<dbReference type="AlphaFoldDB" id="A0A5J6WFW0"/>
<dbReference type="InterPro" id="IPR011856">
    <property type="entry name" value="tRNA_endonuc-like_dom_sf"/>
</dbReference>
<dbReference type="SUPFAM" id="SSF46785">
    <property type="entry name" value="Winged helix' DNA-binding domain"/>
    <property type="match status" value="1"/>
</dbReference>
<dbReference type="SUPFAM" id="SSF52980">
    <property type="entry name" value="Restriction endonuclease-like"/>
    <property type="match status" value="1"/>
</dbReference>